<evidence type="ECO:0000256" key="1">
    <source>
        <dbReference type="ARBA" id="ARBA00001911"/>
    </source>
</evidence>
<keyword evidence="7" id="KW-0732">Signal</keyword>
<evidence type="ECO:0000256" key="4">
    <source>
        <dbReference type="ARBA" id="ARBA00023027"/>
    </source>
</evidence>
<proteinExistence type="inferred from homology"/>
<dbReference type="InterPro" id="IPR050463">
    <property type="entry name" value="Gfo/Idh/MocA_oxidrdct_glycsds"/>
</dbReference>
<dbReference type="EMBL" id="JAFMYV010000009">
    <property type="protein sequence ID" value="MBO0938446.1"/>
    <property type="molecule type" value="Genomic_DNA"/>
</dbReference>
<feature type="region of interest" description="Disordered" evidence="6">
    <location>
        <begin position="370"/>
        <end position="394"/>
    </location>
</feature>
<dbReference type="InterPro" id="IPR006311">
    <property type="entry name" value="TAT_signal"/>
</dbReference>
<evidence type="ECO:0000256" key="5">
    <source>
        <dbReference type="ARBA" id="ARBA00023295"/>
    </source>
</evidence>
<feature type="domain" description="Gfo/Idh/MocA-like oxidoreductase N-terminal" evidence="8">
    <location>
        <begin position="41"/>
        <end position="165"/>
    </location>
</feature>
<dbReference type="Gene3D" id="3.40.50.720">
    <property type="entry name" value="NAD(P)-binding Rossmann-like Domain"/>
    <property type="match status" value="1"/>
</dbReference>
<dbReference type="Pfam" id="PF01408">
    <property type="entry name" value="GFO_IDH_MocA"/>
    <property type="match status" value="1"/>
</dbReference>
<dbReference type="SUPFAM" id="SSF51735">
    <property type="entry name" value="NAD(P)-binding Rossmann-fold domains"/>
    <property type="match status" value="1"/>
</dbReference>
<feature type="chain" id="PRO_5038118710" evidence="7">
    <location>
        <begin position="27"/>
        <end position="394"/>
    </location>
</feature>
<dbReference type="RefSeq" id="WP_207365978.1">
    <property type="nucleotide sequence ID" value="NZ_JAFMYV010000009.1"/>
</dbReference>
<evidence type="ECO:0000256" key="7">
    <source>
        <dbReference type="SAM" id="SignalP"/>
    </source>
</evidence>
<dbReference type="Pfam" id="PF21252">
    <property type="entry name" value="Glyco_hydro_109_C"/>
    <property type="match status" value="1"/>
</dbReference>
<feature type="domain" description="Glycosyl hydrolase 109 C-terminal" evidence="9">
    <location>
        <begin position="208"/>
        <end position="305"/>
    </location>
</feature>
<dbReference type="PANTHER" id="PTHR43818:SF1">
    <property type="entry name" value="GLYCOSYL HYDROLASE FAMILY 109 PROTEIN"/>
    <property type="match status" value="1"/>
</dbReference>
<protein>
    <submittedName>
        <fullName evidence="10">Gfo/Idh/MocA family oxidoreductase</fullName>
    </submittedName>
</protein>
<keyword evidence="3" id="KW-0378">Hydrolase</keyword>
<gene>
    <name evidence="10" type="ORF">J2I47_17980</name>
</gene>
<dbReference type="InterPro" id="IPR049303">
    <property type="entry name" value="Glyco_hydro_109_C"/>
</dbReference>
<feature type="signal peptide" evidence="7">
    <location>
        <begin position="1"/>
        <end position="26"/>
    </location>
</feature>
<organism evidence="10 11">
    <name type="scientific">Fibrella rubiginis</name>
    <dbReference type="NCBI Taxonomy" id="2817060"/>
    <lineage>
        <taxon>Bacteria</taxon>
        <taxon>Pseudomonadati</taxon>
        <taxon>Bacteroidota</taxon>
        <taxon>Cytophagia</taxon>
        <taxon>Cytophagales</taxon>
        <taxon>Spirosomataceae</taxon>
        <taxon>Fibrella</taxon>
    </lineage>
</organism>
<evidence type="ECO:0000256" key="2">
    <source>
        <dbReference type="ARBA" id="ARBA00009329"/>
    </source>
</evidence>
<dbReference type="AlphaFoldDB" id="A0A939GHJ4"/>
<dbReference type="Gene3D" id="3.30.360.10">
    <property type="entry name" value="Dihydrodipicolinate Reductase, domain 2"/>
    <property type="match status" value="1"/>
</dbReference>
<reference evidence="10" key="1">
    <citation type="submission" date="2021-03" db="EMBL/GenBank/DDBJ databases">
        <title>Fibrella sp. HMF5335 genome sequencing and assembly.</title>
        <authorList>
            <person name="Kang H."/>
            <person name="Kim H."/>
            <person name="Bae S."/>
            <person name="Joh K."/>
        </authorList>
    </citation>
    <scope>NUCLEOTIDE SEQUENCE</scope>
    <source>
        <strain evidence="10">HMF5335</strain>
    </source>
</reference>
<comment type="caution">
    <text evidence="10">The sequence shown here is derived from an EMBL/GenBank/DDBJ whole genome shotgun (WGS) entry which is preliminary data.</text>
</comment>
<name>A0A939GHJ4_9BACT</name>
<keyword evidence="11" id="KW-1185">Reference proteome</keyword>
<dbReference type="Proteomes" id="UP000664034">
    <property type="component" value="Unassembled WGS sequence"/>
</dbReference>
<evidence type="ECO:0000256" key="3">
    <source>
        <dbReference type="ARBA" id="ARBA00022801"/>
    </source>
</evidence>
<dbReference type="InterPro" id="IPR000683">
    <property type="entry name" value="Gfo/Idh/MocA-like_OxRdtase_N"/>
</dbReference>
<comment type="cofactor">
    <cofactor evidence="1">
        <name>NAD(+)</name>
        <dbReference type="ChEBI" id="CHEBI:57540"/>
    </cofactor>
</comment>
<keyword evidence="5" id="KW-0326">Glycosidase</keyword>
<keyword evidence="4" id="KW-0520">NAD</keyword>
<dbReference type="PANTHER" id="PTHR43818">
    <property type="entry name" value="BCDNA.GH03377"/>
    <property type="match status" value="1"/>
</dbReference>
<evidence type="ECO:0000313" key="10">
    <source>
        <dbReference type="EMBL" id="MBO0938446.1"/>
    </source>
</evidence>
<dbReference type="GO" id="GO:0000166">
    <property type="term" value="F:nucleotide binding"/>
    <property type="evidence" value="ECO:0007669"/>
    <property type="project" value="InterPro"/>
</dbReference>
<dbReference type="PROSITE" id="PS51318">
    <property type="entry name" value="TAT"/>
    <property type="match status" value="1"/>
</dbReference>
<dbReference type="GO" id="GO:0016798">
    <property type="term" value="F:hydrolase activity, acting on glycosyl bonds"/>
    <property type="evidence" value="ECO:0007669"/>
    <property type="project" value="UniProtKB-KW"/>
</dbReference>
<accession>A0A939GHJ4</accession>
<evidence type="ECO:0000256" key="6">
    <source>
        <dbReference type="SAM" id="MobiDB-lite"/>
    </source>
</evidence>
<sequence>MHQRPSRRLFLRTATLATTLVPTLSAWIPTSARPTNTASLRLGILGTGSRGQQAIRQALNFPGVQISAICDTNPDAVRQALSLFTALGQPRPVVYAEGESAFQQLLRRDDIDGVVIAASGNWQVPMAIAAMKAGKYAGLTVSTPTTVRESQRLVDTFEQTGTPLMFLERTCYHPDTLAVLNQIRQGDFGEITHARSGYQQPGASSAPYPTHGLGPVAQWLNINRGNRFVSLSSTMTKSRGLVALSPKSSTAGSLSADYTLGNVITTIIQCASGAVVELIHDSETPRPYAAGFRVQGTAGGWTGGEHNSPKDQTSADSLMMRDFVESVRNRTAPPINAYDAALWSCIHSLAEQSLAAGGQAVAIPDFTSRSVQPPAHPDSVAYGPETCGAGRSCG</sequence>
<evidence type="ECO:0000259" key="9">
    <source>
        <dbReference type="Pfam" id="PF21252"/>
    </source>
</evidence>
<evidence type="ECO:0000313" key="11">
    <source>
        <dbReference type="Proteomes" id="UP000664034"/>
    </source>
</evidence>
<dbReference type="InterPro" id="IPR036291">
    <property type="entry name" value="NAD(P)-bd_dom_sf"/>
</dbReference>
<comment type="similarity">
    <text evidence="2">Belongs to the Gfo/Idh/MocA family. Glycosyl hydrolase 109 subfamily.</text>
</comment>
<evidence type="ECO:0000259" key="8">
    <source>
        <dbReference type="Pfam" id="PF01408"/>
    </source>
</evidence>